<dbReference type="PANTHER" id="PTHR10150">
    <property type="entry name" value="DNA REPAIR ENDONUCLEASE XPF"/>
    <property type="match status" value="1"/>
</dbReference>
<dbReference type="RefSeq" id="XP_060121795.1">
    <property type="nucleotide sequence ID" value="XM_060265812.1"/>
</dbReference>
<dbReference type="InterPro" id="IPR006167">
    <property type="entry name" value="XPF"/>
</dbReference>
<keyword evidence="5" id="KW-0227">DNA damage</keyword>
<dbReference type="GO" id="GO:0000110">
    <property type="term" value="C:nucleotide-excision repair factor 1 complex"/>
    <property type="evidence" value="ECO:0007669"/>
    <property type="project" value="TreeGrafter"/>
</dbReference>
<dbReference type="EMBL" id="CP119959">
    <property type="protein sequence ID" value="WFD38898.1"/>
    <property type="molecule type" value="Genomic_DNA"/>
</dbReference>
<feature type="region of interest" description="Disordered" evidence="10">
    <location>
        <begin position="336"/>
        <end position="398"/>
    </location>
</feature>
<evidence type="ECO:0000256" key="2">
    <source>
        <dbReference type="ARBA" id="ARBA00010015"/>
    </source>
</evidence>
<evidence type="ECO:0000313" key="12">
    <source>
        <dbReference type="EMBL" id="WFD38898.1"/>
    </source>
</evidence>
<dbReference type="GO" id="GO:1901255">
    <property type="term" value="P:nucleotide-excision repair involved in interstrand cross-link repair"/>
    <property type="evidence" value="ECO:0007669"/>
    <property type="project" value="TreeGrafter"/>
</dbReference>
<gene>
    <name evidence="12" type="primary">rad16</name>
    <name evidence="12" type="ORF">MJAP1_001864</name>
</gene>
<evidence type="ECO:0000259" key="11">
    <source>
        <dbReference type="SMART" id="SM00891"/>
    </source>
</evidence>
<dbReference type="SMART" id="SM00891">
    <property type="entry name" value="ERCC4"/>
    <property type="match status" value="1"/>
</dbReference>
<dbReference type="GO" id="GO:0000014">
    <property type="term" value="F:single-stranded DNA endodeoxyribonuclease activity"/>
    <property type="evidence" value="ECO:0007669"/>
    <property type="project" value="TreeGrafter"/>
</dbReference>
<keyword evidence="8" id="KW-0234">DNA repair</keyword>
<protein>
    <submittedName>
        <fullName evidence="12">DNA repair protein RAD16</fullName>
    </submittedName>
</protein>
<dbReference type="GO" id="GO:0000712">
    <property type="term" value="P:resolution of meiotic recombination intermediates"/>
    <property type="evidence" value="ECO:0007669"/>
    <property type="project" value="TreeGrafter"/>
</dbReference>
<dbReference type="Gene3D" id="1.10.150.20">
    <property type="entry name" value="5' to 3' exonuclease, C-terminal subdomain"/>
    <property type="match status" value="1"/>
</dbReference>
<dbReference type="Pfam" id="PF02732">
    <property type="entry name" value="ERCC4"/>
    <property type="match status" value="1"/>
</dbReference>
<keyword evidence="7" id="KW-0238">DNA-binding</keyword>
<feature type="domain" description="ERCC4" evidence="11">
    <location>
        <begin position="542"/>
        <end position="622"/>
    </location>
</feature>
<evidence type="ECO:0000256" key="5">
    <source>
        <dbReference type="ARBA" id="ARBA00022763"/>
    </source>
</evidence>
<dbReference type="Gene3D" id="3.40.50.10130">
    <property type="match status" value="1"/>
</dbReference>
<keyword evidence="4" id="KW-0255">Endonuclease</keyword>
<dbReference type="FunFam" id="3.40.50.10130:FF:000002">
    <property type="entry name" value="DNA repair endonuclease XPF"/>
    <property type="match status" value="1"/>
</dbReference>
<dbReference type="SUPFAM" id="SSF52980">
    <property type="entry name" value="Restriction endonuclease-like"/>
    <property type="match status" value="1"/>
</dbReference>
<organism evidence="12 13">
    <name type="scientific">Malassezia japonica</name>
    <dbReference type="NCBI Taxonomy" id="223818"/>
    <lineage>
        <taxon>Eukaryota</taxon>
        <taxon>Fungi</taxon>
        <taxon>Dikarya</taxon>
        <taxon>Basidiomycota</taxon>
        <taxon>Ustilaginomycotina</taxon>
        <taxon>Malasseziomycetes</taxon>
        <taxon>Malasseziales</taxon>
        <taxon>Malasseziaceae</taxon>
        <taxon>Malassezia</taxon>
    </lineage>
</organism>
<comment type="subcellular location">
    <subcellularLocation>
        <location evidence="1">Nucleus</location>
    </subcellularLocation>
</comment>
<dbReference type="InterPro" id="IPR006166">
    <property type="entry name" value="ERCC4_domain"/>
</dbReference>
<evidence type="ECO:0000256" key="10">
    <source>
        <dbReference type="SAM" id="MobiDB-lite"/>
    </source>
</evidence>
<dbReference type="SUPFAM" id="SSF47781">
    <property type="entry name" value="RuvA domain 2-like"/>
    <property type="match status" value="1"/>
</dbReference>
<evidence type="ECO:0000256" key="4">
    <source>
        <dbReference type="ARBA" id="ARBA00022759"/>
    </source>
</evidence>
<dbReference type="InterPro" id="IPR047520">
    <property type="entry name" value="XPF_nuclease"/>
</dbReference>
<sequence length="771" mass="86681">MAGGILSVTSRILIVDMLAKRIPTSLITGMVVLHAERVSPTSIEAFILRIYRQENQDGFLKAFSSHAEHLASGNTTLQTVMGQLRLRTVDIWPRFHQSIDRDLGQHRADVIELHQPPTPSMRAIQSAIVECLEATLAEVRRSKLAEEVDEFSVESVMHRAFDVTVRRQLDPVWHRLAPSTKQLVADLGTLRTVLHYLISYDAVSFHTYLETILATNAGEPGRQRQSAWLLSDASNIVFREAQRRVWHETSEGTTELTLEEPPKWKLLLDVLDEVEQEVHLRPSPILIMTDAERTSAQLRSFLSSADEDEEHPGRPVMAATFAEYLQWKQSVQAFQRTKETPGADEALSEALQRKSARSSALKRRRIRGGMAMPVHTHGDAAPQNLPELPPDAPRAQPWELKSDEPEETLEDYFGLVDLGNIVVIHTYRGEEDDSLLQELRPRYVIMYDPSPSFVRQVEVYRTIHRAEVQVYFMLYTDSVEEQMYLAQLRREKDAFERLIRQKATMAIPLTVDGKPEEDADQRMLRNLSSRVAGGSQTLQPPSVVVDMREFRSSLPSLLHAAGMRVIPCTLQVGDYVIASDMCVERKSLTDLVQSLNSGRLYTQCEAMSIHYQHPILLIEFDQDRAFTLEALGEAKHAKTITARTSATELDVQSKLVLLTLSFPRLRLIWSSSPYATAEIFSDLKQNHDEPDAGAAAAIGMDDDVVGEHTFHLTPVDMLRAMPGVTAKNYVYLTNHVESIQALCAMPLAAIQELIGSEPGKKLHAFLHAAAT</sequence>
<dbReference type="NCBIfam" id="TIGR00596">
    <property type="entry name" value="rad1"/>
    <property type="match status" value="1"/>
</dbReference>
<dbReference type="PANTHER" id="PTHR10150:SF0">
    <property type="entry name" value="DNA REPAIR ENDONUCLEASE XPF"/>
    <property type="match status" value="1"/>
</dbReference>
<evidence type="ECO:0000256" key="3">
    <source>
        <dbReference type="ARBA" id="ARBA00022722"/>
    </source>
</evidence>
<accession>A0AAF0EXB9</accession>
<proteinExistence type="inferred from homology"/>
<reference evidence="12" key="1">
    <citation type="submission" date="2023-03" db="EMBL/GenBank/DDBJ databases">
        <title>Mating type loci evolution in Malassezia.</title>
        <authorList>
            <person name="Coelho M.A."/>
        </authorList>
    </citation>
    <scope>NUCLEOTIDE SEQUENCE</scope>
    <source>
        <strain evidence="12">CBS 9431</strain>
    </source>
</reference>
<keyword evidence="3" id="KW-0540">Nuclease</keyword>
<evidence type="ECO:0000313" key="13">
    <source>
        <dbReference type="Proteomes" id="UP001217754"/>
    </source>
</evidence>
<dbReference type="InterPro" id="IPR011335">
    <property type="entry name" value="Restrct_endonuc-II-like"/>
</dbReference>
<dbReference type="GO" id="GO:0003684">
    <property type="term" value="F:damaged DNA binding"/>
    <property type="evidence" value="ECO:0007669"/>
    <property type="project" value="TreeGrafter"/>
</dbReference>
<dbReference type="GeneID" id="85225513"/>
<evidence type="ECO:0000256" key="8">
    <source>
        <dbReference type="ARBA" id="ARBA00023204"/>
    </source>
</evidence>
<evidence type="ECO:0000256" key="7">
    <source>
        <dbReference type="ARBA" id="ARBA00023125"/>
    </source>
</evidence>
<keyword evidence="9" id="KW-0539">Nucleus</keyword>
<keyword evidence="13" id="KW-1185">Reference proteome</keyword>
<evidence type="ECO:0000256" key="6">
    <source>
        <dbReference type="ARBA" id="ARBA00022801"/>
    </source>
</evidence>
<comment type="similarity">
    <text evidence="2">Belongs to the XPF family.</text>
</comment>
<dbReference type="InterPro" id="IPR010994">
    <property type="entry name" value="RuvA_2-like"/>
</dbReference>
<feature type="compositionally biased region" description="Basic residues" evidence="10">
    <location>
        <begin position="354"/>
        <end position="367"/>
    </location>
</feature>
<dbReference type="CDD" id="cd20078">
    <property type="entry name" value="XPF_nuclease_XPF_euk"/>
    <property type="match status" value="1"/>
</dbReference>
<dbReference type="GO" id="GO:0003697">
    <property type="term" value="F:single-stranded DNA binding"/>
    <property type="evidence" value="ECO:0007669"/>
    <property type="project" value="InterPro"/>
</dbReference>
<dbReference type="AlphaFoldDB" id="A0AAF0EXB9"/>
<dbReference type="Proteomes" id="UP001217754">
    <property type="component" value="Chromosome 2"/>
</dbReference>
<dbReference type="GO" id="GO:0000724">
    <property type="term" value="P:double-strand break repair via homologous recombination"/>
    <property type="evidence" value="ECO:0007669"/>
    <property type="project" value="TreeGrafter"/>
</dbReference>
<name>A0AAF0EXB9_9BASI</name>
<evidence type="ECO:0000256" key="9">
    <source>
        <dbReference type="ARBA" id="ARBA00023242"/>
    </source>
</evidence>
<evidence type="ECO:0000256" key="1">
    <source>
        <dbReference type="ARBA" id="ARBA00004123"/>
    </source>
</evidence>
<keyword evidence="6" id="KW-0378">Hydrolase</keyword>